<dbReference type="Gene3D" id="1.20.1250.20">
    <property type="entry name" value="MFS general substrate transporter like domains"/>
    <property type="match status" value="2"/>
</dbReference>
<gene>
    <name evidence="3" type="ORF">UFOPK1591_00036</name>
</gene>
<feature type="transmembrane region" description="Helical" evidence="1">
    <location>
        <begin position="389"/>
        <end position="407"/>
    </location>
</feature>
<dbReference type="PANTHER" id="PTHR23534:SF1">
    <property type="entry name" value="MAJOR FACILITATOR SUPERFAMILY PROTEIN"/>
    <property type="match status" value="1"/>
</dbReference>
<dbReference type="InterPro" id="IPR011701">
    <property type="entry name" value="MFS"/>
</dbReference>
<dbReference type="PROSITE" id="PS50850">
    <property type="entry name" value="MFS"/>
    <property type="match status" value="1"/>
</dbReference>
<keyword evidence="1" id="KW-1133">Transmembrane helix</keyword>
<feature type="transmembrane region" description="Helical" evidence="1">
    <location>
        <begin position="50"/>
        <end position="70"/>
    </location>
</feature>
<feature type="transmembrane region" description="Helical" evidence="1">
    <location>
        <begin position="146"/>
        <end position="165"/>
    </location>
</feature>
<dbReference type="EMBL" id="CAEZTD010000002">
    <property type="protein sequence ID" value="CAB4551149.1"/>
    <property type="molecule type" value="Genomic_DNA"/>
</dbReference>
<feature type="transmembrane region" description="Helical" evidence="1">
    <location>
        <begin position="82"/>
        <end position="101"/>
    </location>
</feature>
<evidence type="ECO:0000259" key="2">
    <source>
        <dbReference type="PROSITE" id="PS50850"/>
    </source>
</evidence>
<feature type="transmembrane region" description="Helical" evidence="1">
    <location>
        <begin position="323"/>
        <end position="344"/>
    </location>
</feature>
<dbReference type="SUPFAM" id="SSF103473">
    <property type="entry name" value="MFS general substrate transporter"/>
    <property type="match status" value="1"/>
</dbReference>
<feature type="transmembrane region" description="Helical" evidence="1">
    <location>
        <begin position="177"/>
        <end position="199"/>
    </location>
</feature>
<evidence type="ECO:0000313" key="3">
    <source>
        <dbReference type="EMBL" id="CAB4551149.1"/>
    </source>
</evidence>
<name>A0A6J6CLJ2_9ZZZZ</name>
<dbReference type="PANTHER" id="PTHR23534">
    <property type="entry name" value="MFS PERMEASE"/>
    <property type="match status" value="1"/>
</dbReference>
<dbReference type="InterPro" id="IPR020846">
    <property type="entry name" value="MFS_dom"/>
</dbReference>
<dbReference type="InterPro" id="IPR036259">
    <property type="entry name" value="MFS_trans_sf"/>
</dbReference>
<organism evidence="3">
    <name type="scientific">freshwater metagenome</name>
    <dbReference type="NCBI Taxonomy" id="449393"/>
    <lineage>
        <taxon>unclassified sequences</taxon>
        <taxon>metagenomes</taxon>
        <taxon>ecological metagenomes</taxon>
    </lineage>
</organism>
<feature type="transmembrane region" description="Helical" evidence="1">
    <location>
        <begin position="260"/>
        <end position="287"/>
    </location>
</feature>
<feature type="transmembrane region" description="Helical" evidence="1">
    <location>
        <begin position="299"/>
        <end position="317"/>
    </location>
</feature>
<feature type="domain" description="Major facilitator superfamily (MFS) profile" evidence="2">
    <location>
        <begin position="17"/>
        <end position="412"/>
    </location>
</feature>
<sequence>MTSAVRQTHDSAVQRRVLWVLASGQVLGGLGMGAAISLGSLLVVQVSNNTAFAGFSSSMFTLGTAFAAIPLARLALRSGRRVALTTGTLMAAVGAVGVIIAASVGSVPALLVSIVLVGTGSAAGLQSRFAATDLANPERRARDLSLVVWATAIGVIIGPNLAGPGDLLGLELGLPELTGAFAITALAQLASGIIFMLFLRPDPLELSGGLGSANPTNKRGIGHAIRLLSNNVPAAAAVFVLAMSHAIMVAVMAMTPVHLAHLGVSVTVIGFTISLHTAGMYLFAPVFGWFADRVGRRSVILFGQALYLASLLINGFLAESVVAVTVSMVLLGLGWSASTVAASAGITDSIAPADKTTVQGFSDSVMSFAGAGGGLVAGVILAAVGYGLLSILVIALVVAASLAALLTRGRATTT</sequence>
<reference evidence="3" key="1">
    <citation type="submission" date="2020-05" db="EMBL/GenBank/DDBJ databases">
        <authorList>
            <person name="Chiriac C."/>
            <person name="Salcher M."/>
            <person name="Ghai R."/>
            <person name="Kavagutti S V."/>
        </authorList>
    </citation>
    <scope>NUCLEOTIDE SEQUENCE</scope>
</reference>
<dbReference type="AlphaFoldDB" id="A0A6J6CLJ2"/>
<protein>
    <submittedName>
        <fullName evidence="3">Unannotated protein</fullName>
    </submittedName>
</protein>
<feature type="transmembrane region" description="Helical" evidence="1">
    <location>
        <begin position="365"/>
        <end position="383"/>
    </location>
</feature>
<feature type="transmembrane region" description="Helical" evidence="1">
    <location>
        <begin position="107"/>
        <end position="125"/>
    </location>
</feature>
<evidence type="ECO:0000256" key="1">
    <source>
        <dbReference type="SAM" id="Phobius"/>
    </source>
</evidence>
<accession>A0A6J6CLJ2</accession>
<keyword evidence="1" id="KW-0472">Membrane</keyword>
<proteinExistence type="predicted"/>
<feature type="transmembrane region" description="Helical" evidence="1">
    <location>
        <begin position="234"/>
        <end position="254"/>
    </location>
</feature>
<feature type="transmembrane region" description="Helical" evidence="1">
    <location>
        <begin position="17"/>
        <end position="44"/>
    </location>
</feature>
<keyword evidence="1" id="KW-0812">Transmembrane</keyword>
<dbReference type="Pfam" id="PF07690">
    <property type="entry name" value="MFS_1"/>
    <property type="match status" value="1"/>
</dbReference>
<dbReference type="GO" id="GO:0022857">
    <property type="term" value="F:transmembrane transporter activity"/>
    <property type="evidence" value="ECO:0007669"/>
    <property type="project" value="InterPro"/>
</dbReference>